<protein>
    <submittedName>
        <fullName evidence="1">Uncharacterized protein</fullName>
    </submittedName>
</protein>
<gene>
    <name evidence="1" type="ORF">BCV71DRAFT_174688</name>
</gene>
<dbReference type="Proteomes" id="UP000242381">
    <property type="component" value="Unassembled WGS sequence"/>
</dbReference>
<sequence>VGQLVHCSGTNRYLEINFDIDDYRSCAFDTSLKFDNGKMIVKPAYAMALNSIFF</sequence>
<feature type="non-terminal residue" evidence="1">
    <location>
        <position position="1"/>
    </location>
</feature>
<reference evidence="1 2" key="1">
    <citation type="journal article" date="2016" name="Proc. Natl. Acad. Sci. U.S.A.">
        <title>Lipid metabolic changes in an early divergent fungus govern the establishment of a mutualistic symbiosis with endobacteria.</title>
        <authorList>
            <person name="Lastovetsky O.A."/>
            <person name="Gaspar M.L."/>
            <person name="Mondo S.J."/>
            <person name="LaButti K.M."/>
            <person name="Sandor L."/>
            <person name="Grigoriev I.V."/>
            <person name="Henry S.A."/>
            <person name="Pawlowska T.E."/>
        </authorList>
    </citation>
    <scope>NUCLEOTIDE SEQUENCE [LARGE SCALE GENOMIC DNA]</scope>
    <source>
        <strain evidence="1 2">ATCC 11559</strain>
    </source>
</reference>
<dbReference type="VEuPathDB" id="FungiDB:BCV72DRAFT_314648"/>
<accession>A0A1X0S9N9</accession>
<organism evidence="1 2">
    <name type="scientific">Rhizopus microsporus</name>
    <dbReference type="NCBI Taxonomy" id="58291"/>
    <lineage>
        <taxon>Eukaryota</taxon>
        <taxon>Fungi</taxon>
        <taxon>Fungi incertae sedis</taxon>
        <taxon>Mucoromycota</taxon>
        <taxon>Mucoromycotina</taxon>
        <taxon>Mucoromycetes</taxon>
        <taxon>Mucorales</taxon>
        <taxon>Mucorineae</taxon>
        <taxon>Rhizopodaceae</taxon>
        <taxon>Rhizopus</taxon>
    </lineage>
</organism>
<dbReference type="EMBL" id="KV921285">
    <property type="protein sequence ID" value="ORE21015.1"/>
    <property type="molecule type" value="Genomic_DNA"/>
</dbReference>
<dbReference type="AlphaFoldDB" id="A0A1X0S9N9"/>
<evidence type="ECO:0000313" key="1">
    <source>
        <dbReference type="EMBL" id="ORE21015.1"/>
    </source>
</evidence>
<proteinExistence type="predicted"/>
<evidence type="ECO:0000313" key="2">
    <source>
        <dbReference type="Proteomes" id="UP000242381"/>
    </source>
</evidence>
<name>A0A1X0S9N9_RHIZD</name>